<feature type="domain" description="HTH iclR-type" evidence="4">
    <location>
        <begin position="2"/>
        <end position="61"/>
    </location>
</feature>
<dbReference type="InterPro" id="IPR036390">
    <property type="entry name" value="WH_DNA-bd_sf"/>
</dbReference>
<dbReference type="EMBL" id="AOIL01000062">
    <property type="protein sequence ID" value="ELY86213.1"/>
    <property type="molecule type" value="Genomic_DNA"/>
</dbReference>
<evidence type="ECO:0000256" key="2">
    <source>
        <dbReference type="ARBA" id="ARBA00023125"/>
    </source>
</evidence>
<keyword evidence="2" id="KW-0238">DNA-binding</keyword>
<sequence length="260" mass="28791">MLKTLSVASDVIEVLTARDGATITELADQLDLSKSSAYRYLKTLKELGYVTCTDGCYELSYQFLLLGEYTRNTSELYQVGKSKVDDLAAELGHYAHLVTEADSYGVNLHQATGEEATDYDYQAAKLQQRDPLHVTAAGKAILAHMSSERIEAIVESSTFEQRTKNTITDRERLYNELEAVRQQGFAHNDEEEIKGFRAIGAPIRDHEDRVLGSVSVSAPTSYLSGDAFTDDVPDLVMETANVIEVDFNMTQKQNSITGIS</sequence>
<evidence type="ECO:0000256" key="3">
    <source>
        <dbReference type="ARBA" id="ARBA00023163"/>
    </source>
</evidence>
<dbReference type="Gene3D" id="1.10.10.10">
    <property type="entry name" value="Winged helix-like DNA-binding domain superfamily/Winged helix DNA-binding domain"/>
    <property type="match status" value="1"/>
</dbReference>
<dbReference type="SMART" id="SM00346">
    <property type="entry name" value="HTH_ICLR"/>
    <property type="match status" value="1"/>
</dbReference>
<gene>
    <name evidence="6" type="ORF">C484_18382</name>
</gene>
<dbReference type="GO" id="GO:0003700">
    <property type="term" value="F:DNA-binding transcription factor activity"/>
    <property type="evidence" value="ECO:0007669"/>
    <property type="project" value="TreeGrafter"/>
</dbReference>
<organism evidence="6 7">
    <name type="scientific">Natrialba taiwanensis DSM 12281</name>
    <dbReference type="NCBI Taxonomy" id="1230458"/>
    <lineage>
        <taxon>Archaea</taxon>
        <taxon>Methanobacteriati</taxon>
        <taxon>Methanobacteriota</taxon>
        <taxon>Stenosarchaea group</taxon>
        <taxon>Halobacteria</taxon>
        <taxon>Halobacteriales</taxon>
        <taxon>Natrialbaceae</taxon>
        <taxon>Natrialba</taxon>
    </lineage>
</organism>
<proteinExistence type="predicted"/>
<dbReference type="PATRIC" id="fig|1230458.4.peg.3703"/>
<accession>L9ZM14</accession>
<reference evidence="6 7" key="1">
    <citation type="journal article" date="2014" name="PLoS Genet.">
        <title>Phylogenetically driven sequencing of extremely halophilic archaea reveals strategies for static and dynamic osmo-response.</title>
        <authorList>
            <person name="Becker E.A."/>
            <person name="Seitzer P.M."/>
            <person name="Tritt A."/>
            <person name="Larsen D."/>
            <person name="Krusor M."/>
            <person name="Yao A.I."/>
            <person name="Wu D."/>
            <person name="Madern D."/>
            <person name="Eisen J.A."/>
            <person name="Darling A.E."/>
            <person name="Facciotti M.T."/>
        </authorList>
    </citation>
    <scope>NUCLEOTIDE SEQUENCE [LARGE SCALE GENOMIC DNA]</scope>
    <source>
        <strain evidence="6 7">DSM 12281</strain>
    </source>
</reference>
<dbReference type="PANTHER" id="PTHR30136">
    <property type="entry name" value="HELIX-TURN-HELIX TRANSCRIPTIONAL REGULATOR, ICLR FAMILY"/>
    <property type="match status" value="1"/>
</dbReference>
<dbReference type="Pfam" id="PF01614">
    <property type="entry name" value="IclR_C"/>
    <property type="match status" value="1"/>
</dbReference>
<evidence type="ECO:0000313" key="6">
    <source>
        <dbReference type="EMBL" id="ELY86213.1"/>
    </source>
</evidence>
<dbReference type="CDD" id="cd00090">
    <property type="entry name" value="HTH_ARSR"/>
    <property type="match status" value="1"/>
</dbReference>
<dbReference type="Proteomes" id="UP000011648">
    <property type="component" value="Unassembled WGS sequence"/>
</dbReference>
<keyword evidence="7" id="KW-1185">Reference proteome</keyword>
<dbReference type="InterPro" id="IPR011991">
    <property type="entry name" value="ArsR-like_HTH"/>
</dbReference>
<dbReference type="PROSITE" id="PS51078">
    <property type="entry name" value="ICLR_ED"/>
    <property type="match status" value="1"/>
</dbReference>
<dbReference type="InterPro" id="IPR036388">
    <property type="entry name" value="WH-like_DNA-bd_sf"/>
</dbReference>
<keyword evidence="1" id="KW-0805">Transcription regulation</keyword>
<comment type="caution">
    <text evidence="6">The sequence shown here is derived from an EMBL/GenBank/DDBJ whole genome shotgun (WGS) entry which is preliminary data.</text>
</comment>
<name>L9ZM14_9EURY</name>
<evidence type="ECO:0000259" key="4">
    <source>
        <dbReference type="PROSITE" id="PS51077"/>
    </source>
</evidence>
<dbReference type="InterPro" id="IPR029016">
    <property type="entry name" value="GAF-like_dom_sf"/>
</dbReference>
<evidence type="ECO:0000256" key="1">
    <source>
        <dbReference type="ARBA" id="ARBA00023015"/>
    </source>
</evidence>
<keyword evidence="3" id="KW-0804">Transcription</keyword>
<dbReference type="Pfam" id="PF09339">
    <property type="entry name" value="HTH_IclR"/>
    <property type="match status" value="1"/>
</dbReference>
<evidence type="ECO:0000313" key="7">
    <source>
        <dbReference type="Proteomes" id="UP000011648"/>
    </source>
</evidence>
<dbReference type="Gene3D" id="3.30.450.40">
    <property type="match status" value="1"/>
</dbReference>
<dbReference type="SUPFAM" id="SSF46785">
    <property type="entry name" value="Winged helix' DNA-binding domain"/>
    <property type="match status" value="1"/>
</dbReference>
<dbReference type="GO" id="GO:0003677">
    <property type="term" value="F:DNA binding"/>
    <property type="evidence" value="ECO:0007669"/>
    <property type="project" value="UniProtKB-KW"/>
</dbReference>
<dbReference type="InterPro" id="IPR005471">
    <property type="entry name" value="Tscrpt_reg_IclR_N"/>
</dbReference>
<evidence type="ECO:0000259" key="5">
    <source>
        <dbReference type="PROSITE" id="PS51078"/>
    </source>
</evidence>
<dbReference type="InterPro" id="IPR050707">
    <property type="entry name" value="HTH_MetabolicPath_Reg"/>
</dbReference>
<dbReference type="SUPFAM" id="SSF55781">
    <property type="entry name" value="GAF domain-like"/>
    <property type="match status" value="1"/>
</dbReference>
<dbReference type="AlphaFoldDB" id="L9ZM14"/>
<feature type="domain" description="IclR-ED" evidence="5">
    <location>
        <begin position="62"/>
        <end position="249"/>
    </location>
</feature>
<dbReference type="InterPro" id="IPR014757">
    <property type="entry name" value="Tscrpt_reg_IclR_C"/>
</dbReference>
<dbReference type="PANTHER" id="PTHR30136:SF35">
    <property type="entry name" value="HTH-TYPE TRANSCRIPTIONAL REGULATOR RV1719"/>
    <property type="match status" value="1"/>
</dbReference>
<dbReference type="PROSITE" id="PS51077">
    <property type="entry name" value="HTH_ICLR"/>
    <property type="match status" value="1"/>
</dbReference>
<dbReference type="GO" id="GO:0045892">
    <property type="term" value="P:negative regulation of DNA-templated transcription"/>
    <property type="evidence" value="ECO:0007669"/>
    <property type="project" value="TreeGrafter"/>
</dbReference>
<protein>
    <submittedName>
        <fullName evidence="6">ArcR family transcription regulator</fullName>
    </submittedName>
</protein>